<comment type="similarity">
    <text evidence="1">Belongs to the eukaryotic ribosomal protein eL34 family.</text>
</comment>
<dbReference type="GO" id="GO:0006412">
    <property type="term" value="P:translation"/>
    <property type="evidence" value="ECO:0007669"/>
    <property type="project" value="InterPro"/>
</dbReference>
<proteinExistence type="inferred from homology"/>
<organism evidence="4 5">
    <name type="scientific">Candidatus Iainarchaeum sp</name>
    <dbReference type="NCBI Taxonomy" id="3101447"/>
    <lineage>
        <taxon>Archaea</taxon>
        <taxon>Candidatus Iainarchaeota</taxon>
        <taxon>Candidatus Iainarchaeia</taxon>
        <taxon>Candidatus Iainarchaeales</taxon>
        <taxon>Candidatus Iainarchaeaceae</taxon>
        <taxon>Candidatus Iainarchaeum</taxon>
    </lineage>
</organism>
<evidence type="ECO:0000256" key="3">
    <source>
        <dbReference type="ARBA" id="ARBA00023274"/>
    </source>
</evidence>
<evidence type="ECO:0000313" key="5">
    <source>
        <dbReference type="Proteomes" id="UP000565078"/>
    </source>
</evidence>
<dbReference type="PRINTS" id="PR01250">
    <property type="entry name" value="RIBOSOMALL34"/>
</dbReference>
<comment type="caution">
    <text evidence="4">The sequence shown here is derived from an EMBL/GenBank/DDBJ whole genome shotgun (WGS) entry which is preliminary data.</text>
</comment>
<dbReference type="GO" id="GO:1990904">
    <property type="term" value="C:ribonucleoprotein complex"/>
    <property type="evidence" value="ECO:0007669"/>
    <property type="project" value="UniProtKB-KW"/>
</dbReference>
<evidence type="ECO:0000256" key="1">
    <source>
        <dbReference type="ARBA" id="ARBA00009875"/>
    </source>
</evidence>
<evidence type="ECO:0000313" key="4">
    <source>
        <dbReference type="EMBL" id="HIH10203.1"/>
    </source>
</evidence>
<dbReference type="AlphaFoldDB" id="A0A7J4IXB6"/>
<dbReference type="Pfam" id="PF01199">
    <property type="entry name" value="Ribosomal_L34e"/>
    <property type="match status" value="1"/>
</dbReference>
<sequence length="113" mass="12440">MSGHAITRNPKRRKMGNGKVKIVYSKGKHTKHGCAICGAIMQGVVNSRGSSGVRKKSKSERRPNAIFGGILCTKCRERAIIDAASIKICGDKRIEDISIKSRHFVEEAMKRVC</sequence>
<gene>
    <name evidence="4" type="ORF">HA254_06075</name>
</gene>
<dbReference type="Proteomes" id="UP000565078">
    <property type="component" value="Unassembled WGS sequence"/>
</dbReference>
<dbReference type="GO" id="GO:0005840">
    <property type="term" value="C:ribosome"/>
    <property type="evidence" value="ECO:0007669"/>
    <property type="project" value="UniProtKB-KW"/>
</dbReference>
<accession>A0A7J4IXB6</accession>
<reference evidence="5" key="1">
    <citation type="journal article" date="2020" name="bioRxiv">
        <title>A rank-normalized archaeal taxonomy based on genome phylogeny resolves widespread incomplete and uneven classifications.</title>
        <authorList>
            <person name="Rinke C."/>
            <person name="Chuvochina M."/>
            <person name="Mussig A.J."/>
            <person name="Chaumeil P.-A."/>
            <person name="Waite D.W."/>
            <person name="Whitman W.B."/>
            <person name="Parks D.H."/>
            <person name="Hugenholtz P."/>
        </authorList>
    </citation>
    <scope>NUCLEOTIDE SEQUENCE [LARGE SCALE GENOMIC DNA]</scope>
</reference>
<name>A0A7J4IXB6_9ARCH</name>
<keyword evidence="2 4" id="KW-0689">Ribosomal protein</keyword>
<dbReference type="InterPro" id="IPR038562">
    <property type="entry name" value="Ribosomal_eL34_C_sf"/>
</dbReference>
<protein>
    <submittedName>
        <fullName evidence="4">50S ribosomal protein L34e</fullName>
    </submittedName>
</protein>
<evidence type="ECO:0000256" key="2">
    <source>
        <dbReference type="ARBA" id="ARBA00022980"/>
    </source>
</evidence>
<dbReference type="InterPro" id="IPR008195">
    <property type="entry name" value="Ribosomal_eL34"/>
</dbReference>
<dbReference type="Gene3D" id="6.20.340.10">
    <property type="match status" value="1"/>
</dbReference>
<dbReference type="EMBL" id="DUGC01000097">
    <property type="protein sequence ID" value="HIH10203.1"/>
    <property type="molecule type" value="Genomic_DNA"/>
</dbReference>
<dbReference type="GO" id="GO:0003735">
    <property type="term" value="F:structural constituent of ribosome"/>
    <property type="evidence" value="ECO:0007669"/>
    <property type="project" value="InterPro"/>
</dbReference>
<keyword evidence="3" id="KW-0687">Ribonucleoprotein</keyword>